<evidence type="ECO:0000259" key="9">
    <source>
        <dbReference type="Pfam" id="PF08541"/>
    </source>
</evidence>
<comment type="caution">
    <text evidence="10">The sequence shown here is derived from an EMBL/GenBank/DDBJ whole genome shotgun (WGS) entry which is preliminary data.</text>
</comment>
<comment type="pathway">
    <text evidence="1 6">Lipid metabolism; fatty acid biosynthesis.</text>
</comment>
<gene>
    <name evidence="10" type="ORF">PIB30_088523</name>
</gene>
<evidence type="ECO:0000256" key="3">
    <source>
        <dbReference type="ARBA" id="ARBA00022679"/>
    </source>
</evidence>
<keyword evidence="11" id="KW-1185">Reference proteome</keyword>
<dbReference type="CDD" id="cd00831">
    <property type="entry name" value="CHS_like"/>
    <property type="match status" value="1"/>
</dbReference>
<evidence type="ECO:0000259" key="8">
    <source>
        <dbReference type="Pfam" id="PF08392"/>
    </source>
</evidence>
<accession>A0ABU6ZSC1</accession>
<dbReference type="PANTHER" id="PTHR31561">
    <property type="entry name" value="3-KETOACYL-COA SYNTHASE"/>
    <property type="match status" value="1"/>
</dbReference>
<reference evidence="10 11" key="1">
    <citation type="journal article" date="2023" name="Plants (Basel)">
        <title>Bridging the Gap: Combining Genomics and Transcriptomics Approaches to Understand Stylosanthes scabra, an Orphan Legume from the Brazilian Caatinga.</title>
        <authorList>
            <person name="Ferreira-Neto J.R.C."/>
            <person name="da Silva M.D."/>
            <person name="Binneck E."/>
            <person name="de Melo N.F."/>
            <person name="da Silva R.H."/>
            <person name="de Melo A.L.T.M."/>
            <person name="Pandolfi V."/>
            <person name="Bustamante F.O."/>
            <person name="Brasileiro-Vidal A.C."/>
            <person name="Benko-Iseppon A.M."/>
        </authorList>
    </citation>
    <scope>NUCLEOTIDE SEQUENCE [LARGE SCALE GENOMIC DNA]</scope>
    <source>
        <tissue evidence="10">Leaves</tissue>
    </source>
</reference>
<evidence type="ECO:0000256" key="7">
    <source>
        <dbReference type="SAM" id="Phobius"/>
    </source>
</evidence>
<dbReference type="Gene3D" id="3.40.47.10">
    <property type="match status" value="1"/>
</dbReference>
<feature type="domain" description="Beta-ketoacyl-[acyl-carrier-protein] synthase III C-terminal" evidence="9">
    <location>
        <begin position="389"/>
        <end position="456"/>
    </location>
</feature>
<dbReference type="EC" id="2.3.1.-" evidence="6"/>
<evidence type="ECO:0000256" key="4">
    <source>
        <dbReference type="ARBA" id="ARBA00023315"/>
    </source>
</evidence>
<evidence type="ECO:0000256" key="1">
    <source>
        <dbReference type="ARBA" id="ARBA00005194"/>
    </source>
</evidence>
<feature type="transmembrane region" description="Helical" evidence="7">
    <location>
        <begin position="26"/>
        <end position="44"/>
    </location>
</feature>
<dbReference type="Proteomes" id="UP001341840">
    <property type="component" value="Unassembled WGS sequence"/>
</dbReference>
<evidence type="ECO:0000313" key="11">
    <source>
        <dbReference type="Proteomes" id="UP001341840"/>
    </source>
</evidence>
<feature type="domain" description="FAE" evidence="8">
    <location>
        <begin position="69"/>
        <end position="355"/>
    </location>
</feature>
<feature type="transmembrane region" description="Helical" evidence="7">
    <location>
        <begin position="51"/>
        <end position="69"/>
    </location>
</feature>
<dbReference type="EMBL" id="JASCZI010273470">
    <property type="protein sequence ID" value="MED6224893.1"/>
    <property type="molecule type" value="Genomic_DNA"/>
</dbReference>
<organism evidence="10 11">
    <name type="scientific">Stylosanthes scabra</name>
    <dbReference type="NCBI Taxonomy" id="79078"/>
    <lineage>
        <taxon>Eukaryota</taxon>
        <taxon>Viridiplantae</taxon>
        <taxon>Streptophyta</taxon>
        <taxon>Embryophyta</taxon>
        <taxon>Tracheophyta</taxon>
        <taxon>Spermatophyta</taxon>
        <taxon>Magnoliopsida</taxon>
        <taxon>eudicotyledons</taxon>
        <taxon>Gunneridae</taxon>
        <taxon>Pentapetalae</taxon>
        <taxon>rosids</taxon>
        <taxon>fabids</taxon>
        <taxon>Fabales</taxon>
        <taxon>Fabaceae</taxon>
        <taxon>Papilionoideae</taxon>
        <taxon>50 kb inversion clade</taxon>
        <taxon>dalbergioids sensu lato</taxon>
        <taxon>Dalbergieae</taxon>
        <taxon>Pterocarpus clade</taxon>
        <taxon>Stylosanthes</taxon>
    </lineage>
</organism>
<comment type="similarity">
    <text evidence="2 6">Belongs to the thiolase-like superfamily. Chalcone/stilbene synthases family.</text>
</comment>
<dbReference type="InterPro" id="IPR013601">
    <property type="entry name" value="FAE1_typ3_polyketide_synth"/>
</dbReference>
<dbReference type="InterPro" id="IPR012392">
    <property type="entry name" value="3-ktacl-CoA_syn"/>
</dbReference>
<name>A0ABU6ZSC1_9FABA</name>
<dbReference type="Pfam" id="PF08392">
    <property type="entry name" value="FAE1_CUT1_RppA"/>
    <property type="match status" value="1"/>
</dbReference>
<evidence type="ECO:0000256" key="2">
    <source>
        <dbReference type="ARBA" id="ARBA00005531"/>
    </source>
</evidence>
<sequence length="484" mass="54232">MEPITKPSQSHASLLSKLLLSKLSNFMWSCTLFFVGFSELFFILQNMEARFHFLLLCFILICYLLKQLLSRPSAVYLVDFSCYKPPNSCKIPFSVFIDKASKSQVFDQESLTFMAKTFHASGLSEEDTYGPPLYHNITPRMGDQNDAIREVHMVFFPIIDDLLAKTNVSPTDIDILIINCSGFCPSPSLSSIVINNYSMRSDIKSYNISGSGCSASALGIDMAQRLLRVHENSNAIVLSTEILSTGFYTGNDKSKLILNCVFRMGSAAILLSNKKEAKKHAKYRVVRTVRTQSAFLDGGYFAATLEEDSVGKVGFSLRKTTLQIAGEALRSNITTLGSQVLPLSEKFRYHVSLFKLRFLNKDSDRVYVPNFMSVIQHICLPCTSKKFIMIMAKMLKLSKWDIEPTLMTLHKFGNQSSTSLWYELAYLEAKQKVKKGDTVWLLGVGSGPKCTSVLLKSVARPLFGDESKNGPWADCIQQYPLIIP</sequence>
<protein>
    <recommendedName>
        <fullName evidence="6">3-ketoacyl-CoA synthase</fullName>
        <ecNumber evidence="6">2.3.1.-</ecNumber>
    </recommendedName>
</protein>
<keyword evidence="4 6" id="KW-0012">Acyltransferase</keyword>
<dbReference type="SUPFAM" id="SSF53901">
    <property type="entry name" value="Thiolase-like"/>
    <property type="match status" value="2"/>
</dbReference>
<evidence type="ECO:0000313" key="10">
    <source>
        <dbReference type="EMBL" id="MED6224893.1"/>
    </source>
</evidence>
<dbReference type="InterPro" id="IPR013747">
    <property type="entry name" value="ACP_syn_III_C"/>
</dbReference>
<keyword evidence="7" id="KW-1133">Transmembrane helix</keyword>
<keyword evidence="3 6" id="KW-0808">Transferase</keyword>
<keyword evidence="7" id="KW-0472">Membrane</keyword>
<evidence type="ECO:0000256" key="6">
    <source>
        <dbReference type="PIRNR" id="PIRNR036417"/>
    </source>
</evidence>
<proteinExistence type="inferred from homology"/>
<dbReference type="InterPro" id="IPR016039">
    <property type="entry name" value="Thiolase-like"/>
</dbReference>
<comment type="catalytic activity">
    <reaction evidence="5">
        <text>a very-long-chain acyl-CoA + malonyl-CoA + H(+) = a very-long-chain 3-oxoacyl-CoA + CO2 + CoA</text>
        <dbReference type="Rhea" id="RHEA:32727"/>
        <dbReference type="ChEBI" id="CHEBI:15378"/>
        <dbReference type="ChEBI" id="CHEBI:16526"/>
        <dbReference type="ChEBI" id="CHEBI:57287"/>
        <dbReference type="ChEBI" id="CHEBI:57384"/>
        <dbReference type="ChEBI" id="CHEBI:90725"/>
        <dbReference type="ChEBI" id="CHEBI:90736"/>
        <dbReference type="EC" id="2.3.1.199"/>
    </reaction>
</comment>
<evidence type="ECO:0000256" key="5">
    <source>
        <dbReference type="ARBA" id="ARBA00047375"/>
    </source>
</evidence>
<dbReference type="Pfam" id="PF08541">
    <property type="entry name" value="ACP_syn_III_C"/>
    <property type="match status" value="1"/>
</dbReference>
<dbReference type="PIRSF" id="PIRSF036417">
    <property type="entry name" value="3-ktacl-CoA_syn"/>
    <property type="match status" value="1"/>
</dbReference>
<keyword evidence="7" id="KW-0812">Transmembrane</keyword>